<feature type="region of interest" description="Disordered" evidence="1">
    <location>
        <begin position="222"/>
        <end position="241"/>
    </location>
</feature>
<feature type="compositionally biased region" description="Low complexity" evidence="1">
    <location>
        <begin position="93"/>
        <end position="104"/>
    </location>
</feature>
<reference evidence="2" key="1">
    <citation type="submission" date="2020-02" db="EMBL/GenBank/DDBJ databases">
        <authorList>
            <person name="Meier V. D."/>
        </authorList>
    </citation>
    <scope>NUCLEOTIDE SEQUENCE</scope>
    <source>
        <strain evidence="2">AVDCRST_MAG38</strain>
    </source>
</reference>
<sequence length="241" mass="26455">MVETRSIRADYAAMSCDVCGRTLLRGEQPDAFLAGGVRRQVCELCIPRAQHEGWIREAGMDELGVGGARQEGRGRGWLDRLRAHRERAREQAAEVAASDAAPEPSSRRREPASEPAAVPAGQRAENRQPRHVRAVPTNAELKMQRAIDLFNVSEFPRTVSGVARSLGAPDVCVRPLADRPSVVTITVMWELSWYRFEVDLSDEAGGLRREASGYELDELDEAERRSNAQADAQGVLALGPA</sequence>
<accession>A0A6J4SFY6</accession>
<gene>
    <name evidence="2" type="ORF">AVDCRST_MAG38-2648</name>
</gene>
<evidence type="ECO:0000256" key="1">
    <source>
        <dbReference type="SAM" id="MobiDB-lite"/>
    </source>
</evidence>
<feature type="region of interest" description="Disordered" evidence="1">
    <location>
        <begin position="88"/>
        <end position="132"/>
    </location>
</feature>
<dbReference type="AlphaFoldDB" id="A0A6J4SFY6"/>
<name>A0A6J4SFY6_9ACTN</name>
<proteinExistence type="predicted"/>
<organism evidence="2">
    <name type="scientific">uncultured Solirubrobacteraceae bacterium</name>
    <dbReference type="NCBI Taxonomy" id="1162706"/>
    <lineage>
        <taxon>Bacteria</taxon>
        <taxon>Bacillati</taxon>
        <taxon>Actinomycetota</taxon>
        <taxon>Thermoleophilia</taxon>
        <taxon>Solirubrobacterales</taxon>
        <taxon>Solirubrobacteraceae</taxon>
        <taxon>environmental samples</taxon>
    </lineage>
</organism>
<evidence type="ECO:0000313" key="2">
    <source>
        <dbReference type="EMBL" id="CAA9491353.1"/>
    </source>
</evidence>
<dbReference type="EMBL" id="CADCVJ010000221">
    <property type="protein sequence ID" value="CAA9491353.1"/>
    <property type="molecule type" value="Genomic_DNA"/>
</dbReference>
<protein>
    <submittedName>
        <fullName evidence="2">Uncharacterized protein</fullName>
    </submittedName>
</protein>